<sequence>MDELNKLEEKRMNDINLPAVIHNTSPALIALTQALGVPRDVIASDDEIQAAWGNLPRAMQRIPPELRDKGMARMCVAVASGLFDSAINYVWNASEVELRNKIKRFGLNVVEQVTTKKDFDESKLNDLKSAELLSLCLQLNLITEDGYFFLDQCRDIRNNFSAAHPTIGDIDDHEFIVFVSRCAKYALGNEQNPVGVDIQGFMNALKVGRFSQEQANEWIQRLNNTHQAQRELLFGSMHGIYCDPSSSEEARLNALGIVQNYRDTLSPATRSQLIDRHQDYIAGGDGARHKASQQFFEKLGLLGLLGDSERHALISNACKRLMGVHQAYDNFYNEPPFAERVFYLVSDGAIPDTAKNELVTTVVTCAVGNQYGISNAATPFYHHIIRNFSPAEVSIMLTLSTTTDTILGHRVRSYPRCHSAFKELAKMINPSSVPTATRSIYEQWLR</sequence>
<evidence type="ECO:0000313" key="2">
    <source>
        <dbReference type="Proteomes" id="UP000560000"/>
    </source>
</evidence>
<accession>A0A841KIR7</accession>
<dbReference type="RefSeq" id="WP_200877517.1">
    <property type="nucleotide sequence ID" value="NZ_JACHET010000001.1"/>
</dbReference>
<dbReference type="Proteomes" id="UP000560000">
    <property type="component" value="Unassembled WGS sequence"/>
</dbReference>
<organism evidence="1 2">
    <name type="scientific">Oleiagrimonas soli</name>
    <dbReference type="NCBI Taxonomy" id="1543381"/>
    <lineage>
        <taxon>Bacteria</taxon>
        <taxon>Pseudomonadati</taxon>
        <taxon>Pseudomonadota</taxon>
        <taxon>Gammaproteobacteria</taxon>
        <taxon>Lysobacterales</taxon>
        <taxon>Rhodanobacteraceae</taxon>
        <taxon>Oleiagrimonas</taxon>
    </lineage>
</organism>
<proteinExistence type="predicted"/>
<dbReference type="AlphaFoldDB" id="A0A841KIR7"/>
<evidence type="ECO:0000313" key="1">
    <source>
        <dbReference type="EMBL" id="MBB6184860.1"/>
    </source>
</evidence>
<comment type="caution">
    <text evidence="1">The sequence shown here is derived from an EMBL/GenBank/DDBJ whole genome shotgun (WGS) entry which is preliminary data.</text>
</comment>
<dbReference type="EMBL" id="JACHET010000001">
    <property type="protein sequence ID" value="MBB6184860.1"/>
    <property type="molecule type" value="Genomic_DNA"/>
</dbReference>
<gene>
    <name evidence="1" type="ORF">HNQ86_002205</name>
</gene>
<name>A0A841KIR7_9GAMM</name>
<reference evidence="1 2" key="1">
    <citation type="submission" date="2020-08" db="EMBL/GenBank/DDBJ databases">
        <title>Genomic Encyclopedia of Type Strains, Phase IV (KMG-IV): sequencing the most valuable type-strain genomes for metagenomic binning, comparative biology and taxonomic classification.</title>
        <authorList>
            <person name="Goeker M."/>
        </authorList>
    </citation>
    <scope>NUCLEOTIDE SEQUENCE [LARGE SCALE GENOMIC DNA]</scope>
    <source>
        <strain evidence="1 2">DSM 107085</strain>
    </source>
</reference>
<protein>
    <submittedName>
        <fullName evidence="1">Uncharacterized protein</fullName>
    </submittedName>
</protein>